<dbReference type="Proteomes" id="UP000235672">
    <property type="component" value="Unassembled WGS sequence"/>
</dbReference>
<proteinExistence type="predicted"/>
<keyword evidence="2" id="KW-0472">Membrane</keyword>
<evidence type="ECO:0000313" key="4">
    <source>
        <dbReference type="Proteomes" id="UP000235672"/>
    </source>
</evidence>
<sequence length="205" mass="22273">MSGSVAQQPIWTPPVIATIVYRVVMIIVSIAFIWKKYRRPARQIDGNSDLLTPHSSLLTAHPAVSTHYSAPLSPKEQLIGVLLPTHHRPLNRTRSTPHSTISGVPGPPRRQTHPPTLRKVISAQIEDIIQSALGIDDEDDVLDIEVSLSSNSSRPESSIAEGAGSSRDKLGLDVEPGDMGLRHRSGDGMVGDKKVSRCESSKEEL</sequence>
<evidence type="ECO:0000256" key="2">
    <source>
        <dbReference type="SAM" id="Phobius"/>
    </source>
</evidence>
<protein>
    <submittedName>
        <fullName evidence="3">Uncharacterized protein</fullName>
    </submittedName>
</protein>
<feature type="compositionally biased region" description="Basic and acidic residues" evidence="1">
    <location>
        <begin position="180"/>
        <end position="205"/>
    </location>
</feature>
<evidence type="ECO:0000313" key="3">
    <source>
        <dbReference type="EMBL" id="PMD22349.1"/>
    </source>
</evidence>
<gene>
    <name evidence="3" type="ORF">NA56DRAFT_702708</name>
</gene>
<feature type="compositionally biased region" description="Low complexity" evidence="1">
    <location>
        <begin position="147"/>
        <end position="158"/>
    </location>
</feature>
<dbReference type="EMBL" id="KZ613478">
    <property type="protein sequence ID" value="PMD22349.1"/>
    <property type="molecule type" value="Genomic_DNA"/>
</dbReference>
<accession>A0A2J6Q7U8</accession>
<keyword evidence="4" id="KW-1185">Reference proteome</keyword>
<dbReference type="OrthoDB" id="3539207at2759"/>
<keyword evidence="2" id="KW-0812">Transmembrane</keyword>
<feature type="compositionally biased region" description="Polar residues" evidence="1">
    <location>
        <begin position="92"/>
        <end position="102"/>
    </location>
</feature>
<keyword evidence="2" id="KW-1133">Transmembrane helix</keyword>
<organism evidence="3 4">
    <name type="scientific">Hyaloscypha hepaticicola</name>
    <dbReference type="NCBI Taxonomy" id="2082293"/>
    <lineage>
        <taxon>Eukaryota</taxon>
        <taxon>Fungi</taxon>
        <taxon>Dikarya</taxon>
        <taxon>Ascomycota</taxon>
        <taxon>Pezizomycotina</taxon>
        <taxon>Leotiomycetes</taxon>
        <taxon>Helotiales</taxon>
        <taxon>Hyaloscyphaceae</taxon>
        <taxon>Hyaloscypha</taxon>
    </lineage>
</organism>
<reference evidence="3 4" key="1">
    <citation type="submission" date="2016-05" db="EMBL/GenBank/DDBJ databases">
        <title>A degradative enzymes factory behind the ericoid mycorrhizal symbiosis.</title>
        <authorList>
            <consortium name="DOE Joint Genome Institute"/>
            <person name="Martino E."/>
            <person name="Morin E."/>
            <person name="Grelet G."/>
            <person name="Kuo A."/>
            <person name="Kohler A."/>
            <person name="Daghino S."/>
            <person name="Barry K."/>
            <person name="Choi C."/>
            <person name="Cichocki N."/>
            <person name="Clum A."/>
            <person name="Copeland A."/>
            <person name="Hainaut M."/>
            <person name="Haridas S."/>
            <person name="Labutti K."/>
            <person name="Lindquist E."/>
            <person name="Lipzen A."/>
            <person name="Khouja H.-R."/>
            <person name="Murat C."/>
            <person name="Ohm R."/>
            <person name="Olson A."/>
            <person name="Spatafora J."/>
            <person name="Veneault-Fourrey C."/>
            <person name="Henrissat B."/>
            <person name="Grigoriev I."/>
            <person name="Martin F."/>
            <person name="Perotto S."/>
        </authorList>
    </citation>
    <scope>NUCLEOTIDE SEQUENCE [LARGE SCALE GENOMIC DNA]</scope>
    <source>
        <strain evidence="3 4">UAMH 7357</strain>
    </source>
</reference>
<feature type="transmembrane region" description="Helical" evidence="2">
    <location>
        <begin position="15"/>
        <end position="34"/>
    </location>
</feature>
<evidence type="ECO:0000256" key="1">
    <source>
        <dbReference type="SAM" id="MobiDB-lite"/>
    </source>
</evidence>
<name>A0A2J6Q7U8_9HELO</name>
<feature type="region of interest" description="Disordered" evidence="1">
    <location>
        <begin position="147"/>
        <end position="205"/>
    </location>
</feature>
<feature type="region of interest" description="Disordered" evidence="1">
    <location>
        <begin position="88"/>
        <end position="114"/>
    </location>
</feature>
<dbReference type="AlphaFoldDB" id="A0A2J6Q7U8"/>